<dbReference type="AlphaFoldDB" id="A0A1J4TLR4"/>
<reference evidence="2 3" key="1">
    <citation type="journal article" date="2016" name="Environ. Microbiol.">
        <title>Genomic resolution of a cold subsurface aquifer community provides metabolic insights for novel microbes adapted to high CO concentrations.</title>
        <authorList>
            <person name="Probst A.J."/>
            <person name="Castelle C.J."/>
            <person name="Singh A."/>
            <person name="Brown C.T."/>
            <person name="Anantharaman K."/>
            <person name="Sharon I."/>
            <person name="Hug L.A."/>
            <person name="Burstein D."/>
            <person name="Emerson J.B."/>
            <person name="Thomas B.C."/>
            <person name="Banfield J.F."/>
        </authorList>
    </citation>
    <scope>NUCLEOTIDE SEQUENCE [LARGE SCALE GENOMIC DNA]</scope>
    <source>
        <strain evidence="2">CG1_02_37_22</strain>
    </source>
</reference>
<feature type="transmembrane region" description="Helical" evidence="1">
    <location>
        <begin position="217"/>
        <end position="236"/>
    </location>
</feature>
<protein>
    <submittedName>
        <fullName evidence="2">Uncharacterized protein</fullName>
    </submittedName>
</protein>
<feature type="transmembrane region" description="Helical" evidence="1">
    <location>
        <begin position="298"/>
        <end position="320"/>
    </location>
</feature>
<gene>
    <name evidence="2" type="ORF">AUJ73_04345</name>
</gene>
<sequence>MFHLSKKFVILLLSFLLLSAFFISPKKASADVSVYDYSLEKRANQDAEDEVPGSTPINYRRVSDYQLDVSSANLTCKIVPCPIKCQKDGKDTYCMDNKPTAIGTISNLMADMYANPPASFALYMEDALANAGLVERTYAQGIGFTGLTAFLPFWKVTRDVAYIAIMLVMLAIGVMIIFRTKIDPKTIISVQAAIPKIVVTLIVVTLSYPIVGLLIDLMYLVIAIVIAQIAPTMTAAMGPDIPDNTAELQQTYMTGGFFDLFGAVFWPARIIILTLSGFPQLSQLRLQPDTAQPLTGISTFLFFFPGLSAKFISIAGGSFIPGLGLAVALPSLILLLIVVLGFLFTFIRLFMILLNSYIQIIISLILGPIILLAEAFPGKSAFGGWIMNILSNLVVFPATVVIIMFSVFLSTQGQLGVAGFSPPFIAGAGNNFHAILGLGVMLMAPNLVLSIKKLFSPKPSIPMTAGTLLSPLTGAFQTTMSAASQFYYLNQMKTMLPGQKSAHQER</sequence>
<dbReference type="STRING" id="1805209.AUJ73_04345"/>
<evidence type="ECO:0000313" key="3">
    <source>
        <dbReference type="Proteomes" id="UP000183120"/>
    </source>
</evidence>
<feature type="transmembrane region" description="Helical" evidence="1">
    <location>
        <begin position="257"/>
        <end position="278"/>
    </location>
</feature>
<name>A0A1J4TLR4_9BACT</name>
<keyword evidence="1" id="KW-1133">Transmembrane helix</keyword>
<feature type="transmembrane region" description="Helical" evidence="1">
    <location>
        <begin position="190"/>
        <end position="211"/>
    </location>
</feature>
<feature type="transmembrane region" description="Helical" evidence="1">
    <location>
        <begin position="389"/>
        <end position="411"/>
    </location>
</feature>
<feature type="transmembrane region" description="Helical" evidence="1">
    <location>
        <begin position="357"/>
        <end position="377"/>
    </location>
</feature>
<organism evidence="2 3">
    <name type="scientific">Candidatus Gottesmanbacteria bacterium CG1_02_37_22</name>
    <dbReference type="NCBI Taxonomy" id="1805209"/>
    <lineage>
        <taxon>Bacteria</taxon>
        <taxon>Candidatus Gottesmaniibacteriota</taxon>
    </lineage>
</organism>
<dbReference type="EMBL" id="MNUY01000069">
    <property type="protein sequence ID" value="OIO13068.1"/>
    <property type="molecule type" value="Genomic_DNA"/>
</dbReference>
<feature type="transmembrane region" description="Helical" evidence="1">
    <location>
        <begin position="431"/>
        <end position="449"/>
    </location>
</feature>
<accession>A0A1J4TLR4</accession>
<proteinExistence type="predicted"/>
<evidence type="ECO:0000256" key="1">
    <source>
        <dbReference type="SAM" id="Phobius"/>
    </source>
</evidence>
<feature type="transmembrane region" description="Helical" evidence="1">
    <location>
        <begin position="160"/>
        <end position="178"/>
    </location>
</feature>
<keyword evidence="1" id="KW-0812">Transmembrane</keyword>
<dbReference type="Proteomes" id="UP000183120">
    <property type="component" value="Unassembled WGS sequence"/>
</dbReference>
<keyword evidence="1" id="KW-0472">Membrane</keyword>
<evidence type="ECO:0000313" key="2">
    <source>
        <dbReference type="EMBL" id="OIO13068.1"/>
    </source>
</evidence>
<comment type="caution">
    <text evidence="2">The sequence shown here is derived from an EMBL/GenBank/DDBJ whole genome shotgun (WGS) entry which is preliminary data.</text>
</comment>